<organism evidence="2 3">
    <name type="scientific">Aphis glycines</name>
    <name type="common">Soybean aphid</name>
    <dbReference type="NCBI Taxonomy" id="307491"/>
    <lineage>
        <taxon>Eukaryota</taxon>
        <taxon>Metazoa</taxon>
        <taxon>Ecdysozoa</taxon>
        <taxon>Arthropoda</taxon>
        <taxon>Hexapoda</taxon>
        <taxon>Insecta</taxon>
        <taxon>Pterygota</taxon>
        <taxon>Neoptera</taxon>
        <taxon>Paraneoptera</taxon>
        <taxon>Hemiptera</taxon>
        <taxon>Sternorrhyncha</taxon>
        <taxon>Aphidomorpha</taxon>
        <taxon>Aphidoidea</taxon>
        <taxon>Aphididae</taxon>
        <taxon>Aphidini</taxon>
        <taxon>Aphis</taxon>
        <taxon>Aphis</taxon>
    </lineage>
</organism>
<dbReference type="OrthoDB" id="6628246at2759"/>
<dbReference type="AlphaFoldDB" id="A0A6G0ST18"/>
<feature type="domain" description="Transposable element P transposase-like GTP-binding insertion" evidence="1">
    <location>
        <begin position="14"/>
        <end position="72"/>
    </location>
</feature>
<gene>
    <name evidence="2" type="ORF">AGLY_018102</name>
</gene>
<dbReference type="Proteomes" id="UP000475862">
    <property type="component" value="Unassembled WGS sequence"/>
</dbReference>
<proteinExistence type="predicted"/>
<accession>A0A6G0ST18</accession>
<dbReference type="EMBL" id="VYZN01002784">
    <property type="protein sequence ID" value="KAE9521503.1"/>
    <property type="molecule type" value="Genomic_DNA"/>
</dbReference>
<keyword evidence="3" id="KW-1185">Reference proteome</keyword>
<name>A0A6G0ST18_APHGL</name>
<evidence type="ECO:0000313" key="2">
    <source>
        <dbReference type="EMBL" id="KAE9521503.1"/>
    </source>
</evidence>
<evidence type="ECO:0000313" key="3">
    <source>
        <dbReference type="Proteomes" id="UP000475862"/>
    </source>
</evidence>
<reference evidence="2 3" key="1">
    <citation type="submission" date="2019-08" db="EMBL/GenBank/DDBJ databases">
        <title>The genome of the soybean aphid Biotype 1, its phylome, world population structure and adaptation to the North American continent.</title>
        <authorList>
            <person name="Giordano R."/>
            <person name="Donthu R.K."/>
            <person name="Hernandez A.G."/>
            <person name="Wright C.L."/>
            <person name="Zimin A.V."/>
        </authorList>
    </citation>
    <scope>NUCLEOTIDE SEQUENCE [LARGE SCALE GENOMIC DNA]</scope>
    <source>
        <tissue evidence="2">Whole aphids</tissue>
    </source>
</reference>
<dbReference type="Pfam" id="PF21788">
    <property type="entry name" value="TNP-like_GBD"/>
    <property type="match status" value="1"/>
</dbReference>
<protein>
    <recommendedName>
        <fullName evidence="1">Transposable element P transposase-like GTP-binding insertion domain-containing protein</fullName>
    </recommendedName>
</protein>
<comment type="caution">
    <text evidence="2">The sequence shown here is derived from an EMBL/GenBank/DDBJ whole genome shotgun (WGS) entry which is preliminary data.</text>
</comment>
<dbReference type="InterPro" id="IPR048366">
    <property type="entry name" value="TNP-like_GBD"/>
</dbReference>
<evidence type="ECO:0000259" key="1">
    <source>
        <dbReference type="Pfam" id="PF21788"/>
    </source>
</evidence>
<feature type="non-terminal residue" evidence="2">
    <location>
        <position position="1"/>
    </location>
</feature>
<sequence length="221" mass="25578">GFILPNCTFFGKNILQELVNLDSKHDYRLAHKISERHILVNGRPGRMHVRVTVQLLSNSVSKAIAYYGKNKYIDNLTCLIPIQNLTMVWFQFNSQNGILNEMSSFIQNMRVHNIKTGGKEKYMLPFQKVILICNSSLKNVFLDLQKYHELYYILTRKLNQDVLEHLLSVFKGMSGSASSNITALDFKYWWYILGKHFNVIFTNNTNTEESSETNLLALDDC</sequence>